<evidence type="ECO:0008006" key="5">
    <source>
        <dbReference type="Google" id="ProtNLM"/>
    </source>
</evidence>
<dbReference type="CDD" id="cd18186">
    <property type="entry name" value="BTB_POZ_ZBTB_KLHL-like"/>
    <property type="match status" value="1"/>
</dbReference>
<dbReference type="InterPro" id="IPR000210">
    <property type="entry name" value="BTB/POZ_dom"/>
</dbReference>
<dbReference type="AlphaFoldDB" id="A0A015ILG8"/>
<dbReference type="PROSITE" id="PS50097">
    <property type="entry name" value="BTB"/>
    <property type="match status" value="1"/>
</dbReference>
<dbReference type="InterPro" id="IPR051481">
    <property type="entry name" value="BTB-POZ/Galectin-3-binding"/>
</dbReference>
<evidence type="ECO:0000259" key="2">
    <source>
        <dbReference type="PROSITE" id="PS51886"/>
    </source>
</evidence>
<feature type="domain" description="BTB" evidence="1">
    <location>
        <begin position="23"/>
        <end position="96"/>
    </location>
</feature>
<evidence type="ECO:0000259" key="1">
    <source>
        <dbReference type="PROSITE" id="PS50097"/>
    </source>
</evidence>
<dbReference type="Pfam" id="PF07534">
    <property type="entry name" value="TLD"/>
    <property type="match status" value="1"/>
</dbReference>
<dbReference type="Pfam" id="PF07707">
    <property type="entry name" value="BACK"/>
    <property type="match status" value="1"/>
</dbReference>
<dbReference type="SUPFAM" id="SSF54695">
    <property type="entry name" value="POZ domain"/>
    <property type="match status" value="1"/>
</dbReference>
<dbReference type="InterPro" id="IPR006571">
    <property type="entry name" value="TLDc_dom"/>
</dbReference>
<dbReference type="PANTHER" id="PTHR24410">
    <property type="entry name" value="HL07962P-RELATED"/>
    <property type="match status" value="1"/>
</dbReference>
<sequence length="520" mass="61425">MTSFFYSNLSKDFSLILNEADDYNVIIKVGEEENIKEFRAHSVILRARSPYFKGALSSNWITKQNDMILFNKTNITPNVFELILKYIYIGELDLTEQSGEDILELLIASDELLIDELFNYAQECLIEKKIEWILKNIYLVLHIAFKLVNCKKLQDYCLEIICKETHSFITSNEFLSLDKDILYKILERDELQIKEIIVWDYLIKWGIEQTPGLGNENTLNHLIKWGIERTPGLGNENCDISWDRFIKWGIERTPVSGNEKCDREKWNNDDYEALKETLKQFIPLIRFVEITFDDFNDKIKPYKDIIPNQIYEEIEEFYNKGIFPKINTLPPRIGKFDSKIIKPKLAKIIIKWINKEDFWISRYKFNLIYRGSIDGISNEIFKNKCKGRVESLVLIKVKQKNKIFGGYSNIGFNSIEDNNNNIIMSSFYGNEFSKFYYSSNNFIFSFENDENNNQNMKLSRVINYDKAIYDFHGTGFDFGFNSLFMYKDQLYANNDNNNYENNLNTKEVYDIEEIETFIVN</sequence>
<protein>
    <recommendedName>
        <fullName evidence="5">Serine-enriched protein</fullName>
    </recommendedName>
</protein>
<dbReference type="InterPro" id="IPR011705">
    <property type="entry name" value="BACK"/>
</dbReference>
<proteinExistence type="predicted"/>
<dbReference type="Gene3D" id="1.25.40.420">
    <property type="match status" value="1"/>
</dbReference>
<dbReference type="HOGENOM" id="CLU_021542_0_1_1"/>
<dbReference type="STRING" id="1432141.A0A015ILG8"/>
<comment type="caution">
    <text evidence="3">The sequence shown here is derived from an EMBL/GenBank/DDBJ whole genome shotgun (WGS) entry which is preliminary data.</text>
</comment>
<dbReference type="PROSITE" id="PS51886">
    <property type="entry name" value="TLDC"/>
    <property type="match status" value="1"/>
</dbReference>
<dbReference type="InterPro" id="IPR011333">
    <property type="entry name" value="SKP1/BTB/POZ_sf"/>
</dbReference>
<dbReference type="Pfam" id="PF00651">
    <property type="entry name" value="BTB"/>
    <property type="match status" value="1"/>
</dbReference>
<accession>A0A015ILG8</accession>
<feature type="domain" description="TLDc" evidence="2">
    <location>
        <begin position="339"/>
        <end position="520"/>
    </location>
</feature>
<name>A0A015ILG8_RHIIW</name>
<reference evidence="3 4" key="1">
    <citation type="submission" date="2014-02" db="EMBL/GenBank/DDBJ databases">
        <title>Single nucleus genome sequencing reveals high similarity among nuclei of an endomycorrhizal fungus.</title>
        <authorList>
            <person name="Lin K."/>
            <person name="Geurts R."/>
            <person name="Zhang Z."/>
            <person name="Limpens E."/>
            <person name="Saunders D.G."/>
            <person name="Mu D."/>
            <person name="Pang E."/>
            <person name="Cao H."/>
            <person name="Cha H."/>
            <person name="Lin T."/>
            <person name="Zhou Q."/>
            <person name="Shang Y."/>
            <person name="Li Y."/>
            <person name="Ivanov S."/>
            <person name="Sharma T."/>
            <person name="Velzen R.V."/>
            <person name="Ruijter N.D."/>
            <person name="Aanen D.K."/>
            <person name="Win J."/>
            <person name="Kamoun S."/>
            <person name="Bisseling T."/>
            <person name="Huang S."/>
        </authorList>
    </citation>
    <scope>NUCLEOTIDE SEQUENCE [LARGE SCALE GENOMIC DNA]</scope>
    <source>
        <strain evidence="4">DAOM197198w</strain>
    </source>
</reference>
<dbReference type="EMBL" id="JEMT01027064">
    <property type="protein sequence ID" value="EXX58037.1"/>
    <property type="molecule type" value="Genomic_DNA"/>
</dbReference>
<keyword evidence="4" id="KW-1185">Reference proteome</keyword>
<evidence type="ECO:0000313" key="4">
    <source>
        <dbReference type="Proteomes" id="UP000022910"/>
    </source>
</evidence>
<organism evidence="3 4">
    <name type="scientific">Rhizophagus irregularis (strain DAOM 197198w)</name>
    <name type="common">Glomus intraradices</name>
    <dbReference type="NCBI Taxonomy" id="1432141"/>
    <lineage>
        <taxon>Eukaryota</taxon>
        <taxon>Fungi</taxon>
        <taxon>Fungi incertae sedis</taxon>
        <taxon>Mucoromycota</taxon>
        <taxon>Glomeromycotina</taxon>
        <taxon>Glomeromycetes</taxon>
        <taxon>Glomerales</taxon>
        <taxon>Glomeraceae</taxon>
        <taxon>Rhizophagus</taxon>
    </lineage>
</organism>
<gene>
    <name evidence="3" type="ORF">RirG_201670</name>
</gene>
<dbReference type="SMART" id="SM00225">
    <property type="entry name" value="BTB"/>
    <property type="match status" value="1"/>
</dbReference>
<dbReference type="Gene3D" id="3.30.710.10">
    <property type="entry name" value="Potassium Channel Kv1.1, Chain A"/>
    <property type="match status" value="1"/>
</dbReference>
<dbReference type="Proteomes" id="UP000022910">
    <property type="component" value="Unassembled WGS sequence"/>
</dbReference>
<dbReference type="PANTHER" id="PTHR24410:SF23">
    <property type="entry name" value="BTB DOMAIN-CONTAINING PROTEIN-RELATED"/>
    <property type="match status" value="1"/>
</dbReference>
<evidence type="ECO:0000313" key="3">
    <source>
        <dbReference type="EMBL" id="EXX58037.1"/>
    </source>
</evidence>